<dbReference type="InterPro" id="IPR022025">
    <property type="entry name" value="Amidoligase_2"/>
</dbReference>
<proteinExistence type="predicted"/>
<dbReference type="KEGG" id="rce:RC1_2166"/>
<dbReference type="RefSeq" id="WP_012567338.1">
    <property type="nucleotide sequence ID" value="NC_011420.2"/>
</dbReference>
<reference evidence="1 2" key="1">
    <citation type="journal article" date="2010" name="BMC Genomics">
        <title>Metabolic flexibility revealed in the genome of the cyst-forming alpha-1 proteobacterium Rhodospirillum centenum.</title>
        <authorList>
            <person name="Lu Y.K."/>
            <person name="Marden J."/>
            <person name="Han M."/>
            <person name="Swingley W.D."/>
            <person name="Mastrian S.D."/>
            <person name="Chowdhury S.R."/>
            <person name="Hao J."/>
            <person name="Helmy T."/>
            <person name="Kim S."/>
            <person name="Kurdoglu A.A."/>
            <person name="Matthies H.J."/>
            <person name="Rollo D."/>
            <person name="Stothard P."/>
            <person name="Blankenship R.E."/>
            <person name="Bauer C.E."/>
            <person name="Touchman J.W."/>
        </authorList>
    </citation>
    <scope>NUCLEOTIDE SEQUENCE [LARGE SCALE GENOMIC DNA]</scope>
    <source>
        <strain evidence="2">ATCC 51521 / SW</strain>
    </source>
</reference>
<dbReference type="HOGENOM" id="CLU_888185_0_0_5"/>
<dbReference type="Proteomes" id="UP000001591">
    <property type="component" value="Chromosome"/>
</dbReference>
<sequence>MTVPTKAVSAVTHFDPLLPPEPDRTDGRRRRVGVEIEYAGLAPSETARLVRYIFGGTVRAQDEHSFRIEGTLYGAFTVELDMLAAHPEGPDGDRAEKPGPLEERLRAAVGDVGSLVMPYEISCPPVPVDEIAALDALVEGLRRHGAMGTEGRLFYAFGLHFNPELARPEADPIIDVMKAYLLLSPWLREDMGIDIARRVAPFVHRFPEEYAALVVDPAYRPDLEGFARDYVRLNPTRNRELDLFPLLACLVPDALDGCGRDPLVKTRPTWHWRLPDSRVGQPDWSIVPDWNRWVQVERLASDRWALNELGALWQDCRRERALADWPRVVGRWLAPG</sequence>
<gene>
    <name evidence="1" type="ordered locus">RC1_2166</name>
</gene>
<evidence type="ECO:0008006" key="3">
    <source>
        <dbReference type="Google" id="ProtNLM"/>
    </source>
</evidence>
<dbReference type="STRING" id="414684.RC1_2166"/>
<dbReference type="AlphaFoldDB" id="B6IP51"/>
<dbReference type="eggNOG" id="ENOG502Z8DX">
    <property type="taxonomic scope" value="Bacteria"/>
</dbReference>
<organism evidence="1 2">
    <name type="scientific">Rhodospirillum centenum (strain ATCC 51521 / SW)</name>
    <dbReference type="NCBI Taxonomy" id="414684"/>
    <lineage>
        <taxon>Bacteria</taxon>
        <taxon>Pseudomonadati</taxon>
        <taxon>Pseudomonadota</taxon>
        <taxon>Alphaproteobacteria</taxon>
        <taxon>Rhodospirillales</taxon>
        <taxon>Rhodospirillaceae</taxon>
        <taxon>Rhodospirillum</taxon>
    </lineage>
</organism>
<accession>B6IP51</accession>
<evidence type="ECO:0000313" key="1">
    <source>
        <dbReference type="EMBL" id="ACI99553.1"/>
    </source>
</evidence>
<dbReference type="Pfam" id="PF12224">
    <property type="entry name" value="Amidoligase_2"/>
    <property type="match status" value="1"/>
</dbReference>
<protein>
    <recommendedName>
        <fullName evidence="3">Amidoligase enzyme</fullName>
    </recommendedName>
</protein>
<dbReference type="EMBL" id="CP000613">
    <property type="protein sequence ID" value="ACI99553.1"/>
    <property type="molecule type" value="Genomic_DNA"/>
</dbReference>
<dbReference type="OrthoDB" id="5597599at2"/>
<name>B6IP51_RHOCS</name>
<keyword evidence="2" id="KW-1185">Reference proteome</keyword>
<evidence type="ECO:0000313" key="2">
    <source>
        <dbReference type="Proteomes" id="UP000001591"/>
    </source>
</evidence>